<accession>A0A4P7XGM1</accession>
<proteinExistence type="predicted"/>
<dbReference type="KEGG" id="hmi:soil367_07545"/>
<evidence type="ECO:0000256" key="1">
    <source>
        <dbReference type="SAM" id="SignalP"/>
    </source>
</evidence>
<dbReference type="EMBL" id="CP031093">
    <property type="protein sequence ID" value="QCF25783.1"/>
    <property type="molecule type" value="Genomic_DNA"/>
</dbReference>
<evidence type="ECO:0000313" key="2">
    <source>
        <dbReference type="EMBL" id="QCF25783.1"/>
    </source>
</evidence>
<dbReference type="AlphaFoldDB" id="A0A4P7XGM1"/>
<dbReference type="RefSeq" id="WP_136548422.1">
    <property type="nucleotide sequence ID" value="NZ_CP031093.1"/>
</dbReference>
<protein>
    <submittedName>
        <fullName evidence="2">Uncharacterized protein</fullName>
    </submittedName>
</protein>
<organism evidence="2 3">
    <name type="scientific">Hydrocarboniclastica marina</name>
    <dbReference type="NCBI Taxonomy" id="2259620"/>
    <lineage>
        <taxon>Bacteria</taxon>
        <taxon>Pseudomonadati</taxon>
        <taxon>Pseudomonadota</taxon>
        <taxon>Gammaproteobacteria</taxon>
        <taxon>Alteromonadales</taxon>
        <taxon>Alteromonadaceae</taxon>
        <taxon>Hydrocarboniclastica</taxon>
    </lineage>
</organism>
<keyword evidence="3" id="KW-1185">Reference proteome</keyword>
<feature type="signal peptide" evidence="1">
    <location>
        <begin position="1"/>
        <end position="21"/>
    </location>
</feature>
<gene>
    <name evidence="2" type="ORF">soil367_07545</name>
</gene>
<keyword evidence="1" id="KW-0732">Signal</keyword>
<feature type="chain" id="PRO_5020624969" evidence="1">
    <location>
        <begin position="22"/>
        <end position="89"/>
    </location>
</feature>
<sequence length="89" mass="9826">MGKMILVCSAVVMLSSGMIMAEPVPQPEKQCSVLMAQVENRLAENPPQDPESVETAKQKLKAARQAHEGDDARKCMRNIREAFKALNKT</sequence>
<evidence type="ECO:0000313" key="3">
    <source>
        <dbReference type="Proteomes" id="UP000298049"/>
    </source>
</evidence>
<dbReference type="Proteomes" id="UP000298049">
    <property type="component" value="Chromosome"/>
</dbReference>
<name>A0A4P7XGM1_9ALTE</name>
<reference evidence="2 3" key="1">
    <citation type="submission" date="2018-07" db="EMBL/GenBank/DDBJ databases">
        <title>Marsedoiliclastica nanhaica gen. nov. sp. nov., a novel marine hydrocarbonoclastic bacterium isolated from an in-situ enriched hydrocarbon-degrading consortium in deep-sea sediment.</title>
        <authorList>
            <person name="Dong C."/>
            <person name="Ma T."/>
            <person name="Liu R."/>
            <person name="Shao Z."/>
        </authorList>
    </citation>
    <scope>NUCLEOTIDE SEQUENCE [LARGE SCALE GENOMIC DNA]</scope>
    <source>
        <strain evidence="3">soil36-7</strain>
    </source>
</reference>